<evidence type="ECO:0000256" key="1">
    <source>
        <dbReference type="ARBA" id="ARBA00004496"/>
    </source>
</evidence>
<dbReference type="InterPro" id="IPR001715">
    <property type="entry name" value="CH_dom"/>
</dbReference>
<evidence type="ECO:0000256" key="4">
    <source>
        <dbReference type="SAM" id="MobiDB-lite"/>
    </source>
</evidence>
<dbReference type="GeneID" id="39601154"/>
<dbReference type="RefSeq" id="XP_028485582.1">
    <property type="nucleotide sequence ID" value="XM_028631877.1"/>
</dbReference>
<dbReference type="EMBL" id="RCNU01000004">
    <property type="protein sequence ID" value="RWQ95937.1"/>
    <property type="molecule type" value="Genomic_DNA"/>
</dbReference>
<proteinExistence type="predicted"/>
<evidence type="ECO:0000256" key="2">
    <source>
        <dbReference type="ARBA" id="ARBA00022490"/>
    </source>
</evidence>
<keyword evidence="3" id="KW-0112">Calmodulin-binding</keyword>
<accession>A0A443HVT1</accession>
<feature type="compositionally biased region" description="Basic and acidic residues" evidence="4">
    <location>
        <begin position="1064"/>
        <end position="1084"/>
    </location>
</feature>
<feature type="region of interest" description="Disordered" evidence="4">
    <location>
        <begin position="1051"/>
        <end position="1093"/>
    </location>
</feature>
<dbReference type="Gene3D" id="1.10.418.10">
    <property type="entry name" value="Calponin-like domain"/>
    <property type="match status" value="1"/>
</dbReference>
<dbReference type="VEuPathDB" id="FungiDB:C8Q69DRAFT_486077"/>
<dbReference type="GO" id="GO:0000922">
    <property type="term" value="C:spindle pole"/>
    <property type="evidence" value="ECO:0007669"/>
    <property type="project" value="TreeGrafter"/>
</dbReference>
<dbReference type="PROSITE" id="PS50096">
    <property type="entry name" value="IQ"/>
    <property type="match status" value="1"/>
</dbReference>
<dbReference type="PANTHER" id="PTHR22706">
    <property type="entry name" value="ASSEMBLY FACTOR FOR SPINDLE MICROTUBULES"/>
    <property type="match status" value="1"/>
</dbReference>
<dbReference type="GO" id="GO:0005516">
    <property type="term" value="F:calmodulin binding"/>
    <property type="evidence" value="ECO:0007669"/>
    <property type="project" value="UniProtKB-KW"/>
</dbReference>
<dbReference type="GO" id="GO:0007051">
    <property type="term" value="P:spindle organization"/>
    <property type="evidence" value="ECO:0007669"/>
    <property type="project" value="TreeGrafter"/>
</dbReference>
<evidence type="ECO:0000313" key="6">
    <source>
        <dbReference type="EMBL" id="RWQ95937.1"/>
    </source>
</evidence>
<feature type="compositionally biased region" description="Polar residues" evidence="4">
    <location>
        <begin position="73"/>
        <end position="82"/>
    </location>
</feature>
<evidence type="ECO:0000313" key="7">
    <source>
        <dbReference type="Proteomes" id="UP000283841"/>
    </source>
</evidence>
<reference evidence="6 7" key="1">
    <citation type="journal article" date="2018" name="Front. Microbiol.">
        <title>Genomic and genetic insights into a cosmopolitan fungus, Paecilomyces variotii (Eurotiales).</title>
        <authorList>
            <person name="Urquhart A.S."/>
            <person name="Mondo S.J."/>
            <person name="Makela M.R."/>
            <person name="Hane J.K."/>
            <person name="Wiebenga A."/>
            <person name="He G."/>
            <person name="Mihaltcheva S."/>
            <person name="Pangilinan J."/>
            <person name="Lipzen A."/>
            <person name="Barry K."/>
            <person name="de Vries R.P."/>
            <person name="Grigoriev I.V."/>
            <person name="Idnurm A."/>
        </authorList>
    </citation>
    <scope>NUCLEOTIDE SEQUENCE [LARGE SCALE GENOMIC DNA]</scope>
    <source>
        <strain evidence="6 7">CBS 101075</strain>
    </source>
</reference>
<feature type="compositionally biased region" description="Basic and acidic residues" evidence="4">
    <location>
        <begin position="143"/>
        <end position="152"/>
    </location>
</feature>
<dbReference type="AlphaFoldDB" id="A0A443HVT1"/>
<name>A0A443HVT1_BYSSP</name>
<gene>
    <name evidence="6" type="ORF">C8Q69DRAFT_486077</name>
</gene>
<protein>
    <submittedName>
        <fullName evidence="6">Calmodulin-binding protein Sha1</fullName>
    </submittedName>
</protein>
<dbReference type="CDD" id="cd21223">
    <property type="entry name" value="CH_ASPM_rpt1"/>
    <property type="match status" value="1"/>
</dbReference>
<dbReference type="STRING" id="264951.A0A443HVT1"/>
<keyword evidence="2" id="KW-0963">Cytoplasm</keyword>
<comment type="subcellular location">
    <subcellularLocation>
        <location evidence="1">Cytoplasm</location>
    </subcellularLocation>
</comment>
<sequence>MNLFEGAATPCPGPRSDWSASADIWDDGFDAYEDTGAIDFTTEIRPPVLRTAKPRRAKTAAFTIHEDGKEATSKTQSQSQTEAMALKRRTVDRKSTMFAQPAQRFRPKVSFAISPSDDASTKATVPQAKPVTNRAATSQRQSVKQEDKSVDTIQKKDALKKDVRRNTVYIPTEDTTVASVFMSIFSPIKNDNPDGVQRVIPEDTELNSLEAQIAKKRTAKKSTTTAPRRTPLQQSLKVVQESTINADIAGQNGGKENVPPGGLLIGFKEKDSKAELPVFELPLKNKSDGGNRLPSSRVTKSQSTSMLSARNVEKGPITSTARRPASKTVLGVKQNGANPVSMKSGIRKTSTSTTRTVSRRNPAKICKSSTLSSLSTSSRTKVPPSKLITPNVPVKVDQKYPLLAEDIANPAMYEDNWLAHQEIVITQLINGLFDSAYGNLDLNDPDILRHDLLEIYMDRPFKLLYKRLQASILYGALGIPKDVLSRGSRWKEDLGLKRKFLDFWVQTYDLTALRAAAETVIGRRISAPLRLSSSRNGSSADQAAQKQEKLLRRTLEAFLETFLIRNEDQDQDSTELKAGEGGAVGWGYRRMVLRSILMIVLLDKARTTPETSLPRRLFNASSPYKTSAAVLQALGNMLLPSVGDINRALSHLHCQVAYTQHPLQEYEFCINNLAVDLRDGVLLTRLVELLLYPSASQILSRQHDPDTSTTVAMPTGEVLPLLQGENDWPLSQHLKLPCVGRVTKLFNVQIALSALRGVKGVGVIVKDIRAGDIVDGHREKTIALLWGLVGKWGLPGLIDWDDVRKEIIRLERKVSLRSEGMQEDAEISDCEDDFDDGYERHAFLLKKWASAIARVRGLQLTNLTTSFADGRIFEAIVDEYEDYIIGSKPAEGCVSGEAPMSTKSASAALGSRLRALGCSSQFATLVSPSAVSSRIFDRDFTLASLAFLCSRLLSASKRTRAALVLQSAWRHILARRTLHRRVAAQAVARQCAAVVQTRDRILWAKGVIVTWWRRQKARKAVRIARARSGPEVIRKLSKPGFKSALPVAIPKRQSMRPNSTAHQRQKDRTVVITKESVESDKENETQSDLWLSL</sequence>
<dbReference type="InterPro" id="IPR051185">
    <property type="entry name" value="ASPM"/>
</dbReference>
<dbReference type="SUPFAM" id="SSF47576">
    <property type="entry name" value="Calponin-homology domain, CH-domain"/>
    <property type="match status" value="1"/>
</dbReference>
<feature type="compositionally biased region" description="Polar residues" evidence="4">
    <location>
        <begin position="293"/>
        <end position="308"/>
    </location>
</feature>
<dbReference type="GO" id="GO:0051295">
    <property type="term" value="P:establishment of meiotic spindle localization"/>
    <property type="evidence" value="ECO:0007669"/>
    <property type="project" value="TreeGrafter"/>
</dbReference>
<keyword evidence="7" id="KW-1185">Reference proteome</keyword>
<dbReference type="PANTHER" id="PTHR22706:SF1">
    <property type="entry name" value="ASSEMBLY FACTOR FOR SPINDLE MICROTUBULES"/>
    <property type="match status" value="1"/>
</dbReference>
<feature type="region of interest" description="Disordered" evidence="4">
    <location>
        <begin position="283"/>
        <end position="363"/>
    </location>
</feature>
<evidence type="ECO:0000259" key="5">
    <source>
        <dbReference type="PROSITE" id="PS50021"/>
    </source>
</evidence>
<dbReference type="InterPro" id="IPR036872">
    <property type="entry name" value="CH_dom_sf"/>
</dbReference>
<organism evidence="6 7">
    <name type="scientific">Byssochlamys spectabilis</name>
    <name type="common">Paecilomyces variotii</name>
    <dbReference type="NCBI Taxonomy" id="264951"/>
    <lineage>
        <taxon>Eukaryota</taxon>
        <taxon>Fungi</taxon>
        <taxon>Dikarya</taxon>
        <taxon>Ascomycota</taxon>
        <taxon>Pezizomycotina</taxon>
        <taxon>Eurotiomycetes</taxon>
        <taxon>Eurotiomycetidae</taxon>
        <taxon>Eurotiales</taxon>
        <taxon>Thermoascaceae</taxon>
        <taxon>Paecilomyces</taxon>
    </lineage>
</organism>
<feature type="region of interest" description="Disordered" evidence="4">
    <location>
        <begin position="113"/>
        <end position="152"/>
    </location>
</feature>
<dbReference type="Proteomes" id="UP000283841">
    <property type="component" value="Unassembled WGS sequence"/>
</dbReference>
<comment type="caution">
    <text evidence="6">The sequence shown here is derived from an EMBL/GenBank/DDBJ whole genome shotgun (WGS) entry which is preliminary data.</text>
</comment>
<evidence type="ECO:0000256" key="3">
    <source>
        <dbReference type="ARBA" id="ARBA00022860"/>
    </source>
</evidence>
<dbReference type="GO" id="GO:0000278">
    <property type="term" value="P:mitotic cell cycle"/>
    <property type="evidence" value="ECO:0007669"/>
    <property type="project" value="TreeGrafter"/>
</dbReference>
<feature type="domain" description="Calponin-homology (CH)" evidence="5">
    <location>
        <begin position="649"/>
        <end position="793"/>
    </location>
</feature>
<dbReference type="GO" id="GO:0005737">
    <property type="term" value="C:cytoplasm"/>
    <property type="evidence" value="ECO:0007669"/>
    <property type="project" value="UniProtKB-SubCell"/>
</dbReference>
<feature type="region of interest" description="Disordered" evidence="4">
    <location>
        <begin position="63"/>
        <end position="94"/>
    </location>
</feature>
<dbReference type="PROSITE" id="PS50021">
    <property type="entry name" value="CH"/>
    <property type="match status" value="1"/>
</dbReference>